<dbReference type="InterPro" id="IPR006439">
    <property type="entry name" value="HAD-SF_hydro_IA"/>
</dbReference>
<dbReference type="OrthoDB" id="9800058at2"/>
<dbReference type="EC" id="3.1.3.18" evidence="1"/>
<dbReference type="NCBIfam" id="TIGR01509">
    <property type="entry name" value="HAD-SF-IA-v3"/>
    <property type="match status" value="1"/>
</dbReference>
<sequence>MPQAIPAVRTPLTAEFTEPDATLRHRLSVHVVLFDLDGTLVESDTAIHRHTVRWAHRHALDPGHVLRVSQGRRDIDFIHELVPHADADAELAWFDQLSVTDSAGIEPTAGARDLLAALPAGSWAVVTSATRPVADSRLAAAGLPAPEVLVCAGDVADGKPSPQGYLAAARRFGVDPAGCLVIEDSDVGLLAARAAGMPALAVAGPRTPVHGQRITGLEALSVRRGS</sequence>
<dbReference type="InterPro" id="IPR023214">
    <property type="entry name" value="HAD_sf"/>
</dbReference>
<dbReference type="InterPro" id="IPR051806">
    <property type="entry name" value="HAD-like_SPP"/>
</dbReference>
<dbReference type="GO" id="GO:0008967">
    <property type="term" value="F:phosphoglycolate phosphatase activity"/>
    <property type="evidence" value="ECO:0007669"/>
    <property type="project" value="UniProtKB-EC"/>
</dbReference>
<accession>A0A7K0CNC1</accession>
<reference evidence="1 2" key="1">
    <citation type="submission" date="2019-10" db="EMBL/GenBank/DDBJ databases">
        <title>Streptomyces smaragdinus sp. nov. and Streptomyces fabii sp. nov., isolated from the gut of fungus growing-termite Macrotermes natalensis.</title>
        <authorList>
            <person name="Schwitalla J."/>
            <person name="Benndorf R."/>
            <person name="Martin K."/>
            <person name="De Beer W."/>
            <person name="Kaster A.-K."/>
            <person name="Vollmers J."/>
            <person name="Poulsen M."/>
            <person name="Beemelmanns C."/>
        </authorList>
    </citation>
    <scope>NUCLEOTIDE SEQUENCE [LARGE SCALE GENOMIC DNA]</scope>
    <source>
        <strain evidence="1 2">RB5</strain>
    </source>
</reference>
<dbReference type="AlphaFoldDB" id="A0A7K0CNC1"/>
<dbReference type="InterPro" id="IPR036412">
    <property type="entry name" value="HAD-like_sf"/>
</dbReference>
<dbReference type="InterPro" id="IPR023198">
    <property type="entry name" value="PGP-like_dom2"/>
</dbReference>
<comment type="caution">
    <text evidence="1">The sequence shown here is derived from an EMBL/GenBank/DDBJ whole genome shotgun (WGS) entry which is preliminary data.</text>
</comment>
<dbReference type="GO" id="GO:0050308">
    <property type="term" value="F:sugar-phosphatase activity"/>
    <property type="evidence" value="ECO:0007669"/>
    <property type="project" value="TreeGrafter"/>
</dbReference>
<dbReference type="Proteomes" id="UP000466345">
    <property type="component" value="Unassembled WGS sequence"/>
</dbReference>
<dbReference type="Pfam" id="PF00702">
    <property type="entry name" value="Hydrolase"/>
    <property type="match status" value="1"/>
</dbReference>
<keyword evidence="2" id="KW-1185">Reference proteome</keyword>
<dbReference type="NCBIfam" id="TIGR01549">
    <property type="entry name" value="HAD-SF-IA-v1"/>
    <property type="match status" value="1"/>
</dbReference>
<dbReference type="Gene3D" id="3.40.50.1000">
    <property type="entry name" value="HAD superfamily/HAD-like"/>
    <property type="match status" value="1"/>
</dbReference>
<name>A0A7K0CNC1_9ACTN</name>
<dbReference type="PANTHER" id="PTHR43481">
    <property type="entry name" value="FRUCTOSE-1-PHOSPHATE PHOSPHATASE"/>
    <property type="match status" value="1"/>
</dbReference>
<dbReference type="EMBL" id="WEGJ01000024">
    <property type="protein sequence ID" value="MQY14773.1"/>
    <property type="molecule type" value="Genomic_DNA"/>
</dbReference>
<organism evidence="1 2">
    <name type="scientific">Streptomyces smaragdinus</name>
    <dbReference type="NCBI Taxonomy" id="2585196"/>
    <lineage>
        <taxon>Bacteria</taxon>
        <taxon>Bacillati</taxon>
        <taxon>Actinomycetota</taxon>
        <taxon>Actinomycetes</taxon>
        <taxon>Kitasatosporales</taxon>
        <taxon>Streptomycetaceae</taxon>
        <taxon>Streptomyces</taxon>
    </lineage>
</organism>
<evidence type="ECO:0000313" key="1">
    <source>
        <dbReference type="EMBL" id="MQY14773.1"/>
    </source>
</evidence>
<protein>
    <submittedName>
        <fullName evidence="1">Phosphoglycolate phosphatase</fullName>
        <ecNumber evidence="1">3.1.3.18</ecNumber>
    </submittedName>
</protein>
<dbReference type="SUPFAM" id="SSF56784">
    <property type="entry name" value="HAD-like"/>
    <property type="match status" value="1"/>
</dbReference>
<dbReference type="Gene3D" id="1.10.150.240">
    <property type="entry name" value="Putative phosphatase, domain 2"/>
    <property type="match status" value="1"/>
</dbReference>
<proteinExistence type="predicted"/>
<evidence type="ECO:0000313" key="2">
    <source>
        <dbReference type="Proteomes" id="UP000466345"/>
    </source>
</evidence>
<keyword evidence="1" id="KW-0378">Hydrolase</keyword>
<dbReference type="PANTHER" id="PTHR43481:SF4">
    <property type="entry name" value="GLYCEROL-1-PHOSPHATE PHOSPHOHYDROLASE 1-RELATED"/>
    <property type="match status" value="1"/>
</dbReference>
<dbReference type="RefSeq" id="WP_153455622.1">
    <property type="nucleotide sequence ID" value="NZ_WEGJ01000024.1"/>
</dbReference>
<gene>
    <name evidence="1" type="primary">gph_4</name>
    <name evidence="1" type="ORF">SRB5_49490</name>
</gene>
<dbReference type="SFLD" id="SFLDS00003">
    <property type="entry name" value="Haloacid_Dehalogenase"/>
    <property type="match status" value="1"/>
</dbReference>
<dbReference type="SFLD" id="SFLDG01129">
    <property type="entry name" value="C1.5:_HAD__Beta-PGM__Phosphata"/>
    <property type="match status" value="1"/>
</dbReference>